<evidence type="ECO:0000256" key="1">
    <source>
        <dbReference type="ARBA" id="ARBA00004906"/>
    </source>
</evidence>
<organism evidence="12 13">
    <name type="scientific">Asbolus verrucosus</name>
    <name type="common">Desert ironclad beetle</name>
    <dbReference type="NCBI Taxonomy" id="1661398"/>
    <lineage>
        <taxon>Eukaryota</taxon>
        <taxon>Metazoa</taxon>
        <taxon>Ecdysozoa</taxon>
        <taxon>Arthropoda</taxon>
        <taxon>Hexapoda</taxon>
        <taxon>Insecta</taxon>
        <taxon>Pterygota</taxon>
        <taxon>Neoptera</taxon>
        <taxon>Endopterygota</taxon>
        <taxon>Coleoptera</taxon>
        <taxon>Polyphaga</taxon>
        <taxon>Cucujiformia</taxon>
        <taxon>Tenebrionidae</taxon>
        <taxon>Pimeliinae</taxon>
        <taxon>Asbolus</taxon>
    </lineage>
</organism>
<dbReference type="InterPro" id="IPR019734">
    <property type="entry name" value="TPR_rpt"/>
</dbReference>
<dbReference type="GO" id="GO:0005680">
    <property type="term" value="C:anaphase-promoting complex"/>
    <property type="evidence" value="ECO:0007669"/>
    <property type="project" value="InterPro"/>
</dbReference>
<evidence type="ECO:0000256" key="2">
    <source>
        <dbReference type="ARBA" id="ARBA00022618"/>
    </source>
</evidence>
<feature type="non-terminal residue" evidence="12">
    <location>
        <position position="574"/>
    </location>
</feature>
<evidence type="ECO:0000313" key="13">
    <source>
        <dbReference type="Proteomes" id="UP000292052"/>
    </source>
</evidence>
<keyword evidence="13" id="KW-1185">Reference proteome</keyword>
<keyword evidence="7" id="KW-0131">Cell cycle</keyword>
<keyword evidence="4" id="KW-0498">Mitosis</keyword>
<dbReference type="Pfam" id="PF04049">
    <property type="entry name" value="ANAPC8"/>
    <property type="match status" value="1"/>
</dbReference>
<comment type="caution">
    <text evidence="12">The sequence shown here is derived from an EMBL/GenBank/DDBJ whole genome shotgun (WGS) entry which is preliminary data.</text>
</comment>
<dbReference type="Pfam" id="PF13414">
    <property type="entry name" value="TPR_11"/>
    <property type="match status" value="1"/>
</dbReference>
<evidence type="ECO:0000256" key="9">
    <source>
        <dbReference type="ARBA" id="ARBA00082695"/>
    </source>
</evidence>
<dbReference type="EMBL" id="QDEB01086649">
    <property type="protein sequence ID" value="RZC33702.1"/>
    <property type="molecule type" value="Genomic_DNA"/>
</dbReference>
<dbReference type="GO" id="GO:0016567">
    <property type="term" value="P:protein ubiquitination"/>
    <property type="evidence" value="ECO:0007669"/>
    <property type="project" value="TreeGrafter"/>
</dbReference>
<name>A0A482VLG0_ASBVE</name>
<feature type="repeat" description="TPR" evidence="10">
    <location>
        <begin position="329"/>
        <end position="362"/>
    </location>
</feature>
<evidence type="ECO:0000256" key="6">
    <source>
        <dbReference type="ARBA" id="ARBA00022803"/>
    </source>
</evidence>
<dbReference type="Gene3D" id="1.25.40.10">
    <property type="entry name" value="Tetratricopeptide repeat domain"/>
    <property type="match status" value="2"/>
</dbReference>
<evidence type="ECO:0000256" key="8">
    <source>
        <dbReference type="ARBA" id="ARBA00061138"/>
    </source>
</evidence>
<dbReference type="SUPFAM" id="SSF48452">
    <property type="entry name" value="TPR-like"/>
    <property type="match status" value="2"/>
</dbReference>
<evidence type="ECO:0000256" key="5">
    <source>
        <dbReference type="ARBA" id="ARBA00022786"/>
    </source>
</evidence>
<dbReference type="GO" id="GO:0045842">
    <property type="term" value="P:positive regulation of mitotic metaphase/anaphase transition"/>
    <property type="evidence" value="ECO:0007669"/>
    <property type="project" value="TreeGrafter"/>
</dbReference>
<protein>
    <recommendedName>
        <fullName evidence="9">Cyclosome subunit 8</fullName>
    </recommendedName>
</protein>
<dbReference type="FunFam" id="1.25.40.10:FF:000093">
    <property type="entry name" value="cell division cycle protein 23 homolog"/>
    <property type="match status" value="1"/>
</dbReference>
<feature type="domain" description="Cdc23" evidence="11">
    <location>
        <begin position="10"/>
        <end position="246"/>
    </location>
</feature>
<accession>A0A482VLG0</accession>
<keyword evidence="6 10" id="KW-0802">TPR repeat</keyword>
<dbReference type="PROSITE" id="PS50005">
    <property type="entry name" value="TPR"/>
    <property type="match status" value="3"/>
</dbReference>
<evidence type="ECO:0000256" key="10">
    <source>
        <dbReference type="PROSITE-ProRule" id="PRU00339"/>
    </source>
</evidence>
<comment type="pathway">
    <text evidence="1">Protein modification; protein ubiquitination.</text>
</comment>
<keyword evidence="5" id="KW-0833">Ubl conjugation pathway</keyword>
<comment type="similarity">
    <text evidence="8">Belongs to the APC8/CDC23 family.</text>
</comment>
<proteinExistence type="inferred from homology"/>
<gene>
    <name evidence="12" type="ORF">BDFB_006245</name>
</gene>
<dbReference type="GO" id="GO:0051301">
    <property type="term" value="P:cell division"/>
    <property type="evidence" value="ECO:0007669"/>
    <property type="project" value="UniProtKB-KW"/>
</dbReference>
<dbReference type="PANTHER" id="PTHR12558">
    <property type="entry name" value="CELL DIVISION CYCLE 16,23,27"/>
    <property type="match status" value="1"/>
</dbReference>
<dbReference type="OrthoDB" id="10262026at2759"/>
<evidence type="ECO:0000256" key="7">
    <source>
        <dbReference type="ARBA" id="ARBA00023306"/>
    </source>
</evidence>
<dbReference type="GO" id="GO:0031145">
    <property type="term" value="P:anaphase-promoting complex-dependent catabolic process"/>
    <property type="evidence" value="ECO:0007669"/>
    <property type="project" value="TreeGrafter"/>
</dbReference>
<dbReference type="Proteomes" id="UP000292052">
    <property type="component" value="Unassembled WGS sequence"/>
</dbReference>
<dbReference type="Pfam" id="PF13181">
    <property type="entry name" value="TPR_8"/>
    <property type="match status" value="3"/>
</dbReference>
<dbReference type="PANTHER" id="PTHR12558:SF10">
    <property type="entry name" value="CELL DIVISION CYCLE PROTEIN 23 HOMOLOG"/>
    <property type="match status" value="1"/>
</dbReference>
<evidence type="ECO:0000259" key="11">
    <source>
        <dbReference type="Pfam" id="PF04049"/>
    </source>
</evidence>
<evidence type="ECO:0000256" key="4">
    <source>
        <dbReference type="ARBA" id="ARBA00022776"/>
    </source>
</evidence>
<evidence type="ECO:0000313" key="12">
    <source>
        <dbReference type="EMBL" id="RZC33702.1"/>
    </source>
</evidence>
<dbReference type="InterPro" id="IPR007192">
    <property type="entry name" value="APC8"/>
</dbReference>
<feature type="repeat" description="TPR" evidence="10">
    <location>
        <begin position="397"/>
        <end position="430"/>
    </location>
</feature>
<dbReference type="InterPro" id="IPR011990">
    <property type="entry name" value="TPR-like_helical_dom_sf"/>
</dbReference>
<dbReference type="SMART" id="SM00028">
    <property type="entry name" value="TPR"/>
    <property type="match status" value="7"/>
</dbReference>
<reference evidence="12 13" key="1">
    <citation type="submission" date="2017-03" db="EMBL/GenBank/DDBJ databases">
        <title>Genome of the blue death feigning beetle - Asbolus verrucosus.</title>
        <authorList>
            <person name="Rider S.D."/>
        </authorList>
    </citation>
    <scope>NUCLEOTIDE SEQUENCE [LARGE SCALE GENOMIC DNA]</scope>
    <source>
        <strain evidence="12">Butters</strain>
        <tissue evidence="12">Head and leg muscle</tissue>
    </source>
</reference>
<sequence>MEEIKLDLHQMKQDLVRGVAACSQRGLNHSAKWLAELNYSLSYIKPNYEENIHFKNDCEGELEAYFVAKSYFDLKEYDRCAYFTKNCAKPKTRFLYFYSKYLSVEKKKLDNMTDTNCPPDPAENNELTDLCTELKRDYYENKLDGFCLYLYGIILKKLDLVPLAINVFVKAVNAEPLLWCAWYELGKIIPDKNKIFSVQLPDHWMKHFFLAHAYLEQLNNDEALQIYFELYSQGLKNSTYLMAQIAIGHHNRRGRPNLLKSRKFFDLQETSCLFAELAQAIDLFKQILTVDPYRLDNLDTYSNLLYVEEMKTQLADLAHKVVLVDKYRVETCCVIGNYYSLRSDHAKAVLYFRRALKLNPQFLSAWTLMGHEYMEMKNTNAAIQSYRHAIEINNRDYRAWYGLGQTYEILKMYFYCLYYYKQAQQLKPNDSRMIIALGETYEKLEKTENALKCYYKACTVGDIEGQALIKLAKLYDKLKEYDNAAAAYTEYCLRDEDNKLRSNEDQTEFYSAFQYLAHYHLKKGQLDDAYTYAYKCMENEKTKEEGKALLKDIAARRAELEPDADPESVPMDET</sequence>
<dbReference type="STRING" id="1661398.A0A482VLG0"/>
<keyword evidence="3" id="KW-0677">Repeat</keyword>
<keyword evidence="2 12" id="KW-0132">Cell division</keyword>
<feature type="repeat" description="TPR" evidence="10">
    <location>
        <begin position="363"/>
        <end position="396"/>
    </location>
</feature>
<evidence type="ECO:0000256" key="3">
    <source>
        <dbReference type="ARBA" id="ARBA00022737"/>
    </source>
</evidence>
<dbReference type="AlphaFoldDB" id="A0A482VLG0"/>